<dbReference type="Proteomes" id="UP001219525">
    <property type="component" value="Unassembled WGS sequence"/>
</dbReference>
<organism evidence="1 2">
    <name type="scientific">Mycena pura</name>
    <dbReference type="NCBI Taxonomy" id="153505"/>
    <lineage>
        <taxon>Eukaryota</taxon>
        <taxon>Fungi</taxon>
        <taxon>Dikarya</taxon>
        <taxon>Basidiomycota</taxon>
        <taxon>Agaricomycotina</taxon>
        <taxon>Agaricomycetes</taxon>
        <taxon>Agaricomycetidae</taxon>
        <taxon>Agaricales</taxon>
        <taxon>Marasmiineae</taxon>
        <taxon>Mycenaceae</taxon>
        <taxon>Mycena</taxon>
    </lineage>
</organism>
<gene>
    <name evidence="1" type="ORF">GGX14DRAFT_412615</name>
</gene>
<sequence>MLRTVAQNPGNYKDASTVSWNAVTRCPVWSSRAASGRRRPRRGSANSSRTWPAIVSVTATGDGLCNFCLQLASVQLCIWPRKEYGPKVQHSRCGADFFEDPELPSVPAKNRTDATDSKTCQLQHHLDLANFAKKSLEKLGYAYGHRIIMTRQALPLFICAIDCSAQTDVCILDTTDIPLLVQEDERLDNGDDPELQVTVDAIAAIQRNSLTRVMELHLLALDTMMIPAITMYGTFPIFYKTNVTTSLNDAVKLGVFPEVATMVYRHIPRLPRRNSDGVKHMDNRPILLQ</sequence>
<evidence type="ECO:0000313" key="1">
    <source>
        <dbReference type="EMBL" id="KAJ7228308.1"/>
    </source>
</evidence>
<dbReference type="EMBL" id="JARJCW010000002">
    <property type="protein sequence ID" value="KAJ7228308.1"/>
    <property type="molecule type" value="Genomic_DNA"/>
</dbReference>
<reference evidence="1" key="1">
    <citation type="submission" date="2023-03" db="EMBL/GenBank/DDBJ databases">
        <title>Massive genome expansion in bonnet fungi (Mycena s.s.) driven by repeated elements and novel gene families across ecological guilds.</title>
        <authorList>
            <consortium name="Lawrence Berkeley National Laboratory"/>
            <person name="Harder C.B."/>
            <person name="Miyauchi S."/>
            <person name="Viragh M."/>
            <person name="Kuo A."/>
            <person name="Thoen E."/>
            <person name="Andreopoulos B."/>
            <person name="Lu D."/>
            <person name="Skrede I."/>
            <person name="Drula E."/>
            <person name="Henrissat B."/>
            <person name="Morin E."/>
            <person name="Kohler A."/>
            <person name="Barry K."/>
            <person name="LaButti K."/>
            <person name="Morin E."/>
            <person name="Salamov A."/>
            <person name="Lipzen A."/>
            <person name="Mereny Z."/>
            <person name="Hegedus B."/>
            <person name="Baldrian P."/>
            <person name="Stursova M."/>
            <person name="Weitz H."/>
            <person name="Taylor A."/>
            <person name="Grigoriev I.V."/>
            <person name="Nagy L.G."/>
            <person name="Martin F."/>
            <person name="Kauserud H."/>
        </authorList>
    </citation>
    <scope>NUCLEOTIDE SEQUENCE</scope>
    <source>
        <strain evidence="1">9144</strain>
    </source>
</reference>
<proteinExistence type="predicted"/>
<accession>A0AAD6YS77</accession>
<comment type="caution">
    <text evidence="1">The sequence shown here is derived from an EMBL/GenBank/DDBJ whole genome shotgun (WGS) entry which is preliminary data.</text>
</comment>
<name>A0AAD6YS77_9AGAR</name>
<dbReference type="AlphaFoldDB" id="A0AAD6YS77"/>
<protein>
    <submittedName>
        <fullName evidence="1">Uncharacterized protein</fullName>
    </submittedName>
</protein>
<keyword evidence="2" id="KW-1185">Reference proteome</keyword>
<evidence type="ECO:0000313" key="2">
    <source>
        <dbReference type="Proteomes" id="UP001219525"/>
    </source>
</evidence>